<evidence type="ECO:0000313" key="3">
    <source>
        <dbReference type="EMBL" id="KAF2498158.1"/>
    </source>
</evidence>
<feature type="region of interest" description="Disordered" evidence="1">
    <location>
        <begin position="389"/>
        <end position="419"/>
    </location>
</feature>
<dbReference type="InterPro" id="IPR010730">
    <property type="entry name" value="HET"/>
</dbReference>
<name>A0A6A6R076_9PEZI</name>
<sequence>MAFEYEPLSSGEYRVLILFPASWSQQLLCALVSGPPHSLPKYEAVSYTWGQPDRTHPVLCNNATKTLNGPDDLDIDTSLRFERVIYVTENLKTLLHRFRHENESRYLWIDSICINQNDLSERAAQVQMMMTIYHLSQRVNIWLGEEDEYTEPAFGLLGHLLLRRPWFKRLWVIQEVVVSKQATVICGNRSVDWNHLFDACQVLEKRDLFFDDVLGRPYISVISMGILRLAYHVLHSTVENEDAPSTLALPEVILRTMNAESSDPRDKVYALLGMIREQDRQNLRPDYTKSVRDVYIQMARQLCLFNGKPCFTFIGIISQKTATHRLPSWVPDWSVSHQAIDPIARYGRFQASKDSALCMEFPREDEITDTRCCLKVRGVCLLTIGTIQHPSPGKSPDRDDHCATLNSYRDPYPTTSETY</sequence>
<dbReference type="PANTHER" id="PTHR24148">
    <property type="entry name" value="ANKYRIN REPEAT DOMAIN-CONTAINING PROTEIN 39 HOMOLOG-RELATED"/>
    <property type="match status" value="1"/>
</dbReference>
<evidence type="ECO:0000256" key="1">
    <source>
        <dbReference type="SAM" id="MobiDB-lite"/>
    </source>
</evidence>
<feature type="domain" description="Heterokaryon incompatibility" evidence="2">
    <location>
        <begin position="42"/>
        <end position="150"/>
    </location>
</feature>
<evidence type="ECO:0000313" key="4">
    <source>
        <dbReference type="Proteomes" id="UP000799750"/>
    </source>
</evidence>
<dbReference type="InterPro" id="IPR052895">
    <property type="entry name" value="HetReg/Transcr_Mod"/>
</dbReference>
<reference evidence="3" key="1">
    <citation type="journal article" date="2020" name="Stud. Mycol.">
        <title>101 Dothideomycetes genomes: a test case for predicting lifestyles and emergence of pathogens.</title>
        <authorList>
            <person name="Haridas S."/>
            <person name="Albert R."/>
            <person name="Binder M."/>
            <person name="Bloem J."/>
            <person name="Labutti K."/>
            <person name="Salamov A."/>
            <person name="Andreopoulos B."/>
            <person name="Baker S."/>
            <person name="Barry K."/>
            <person name="Bills G."/>
            <person name="Bluhm B."/>
            <person name="Cannon C."/>
            <person name="Castanera R."/>
            <person name="Culley D."/>
            <person name="Daum C."/>
            <person name="Ezra D."/>
            <person name="Gonzalez J."/>
            <person name="Henrissat B."/>
            <person name="Kuo A."/>
            <person name="Liang C."/>
            <person name="Lipzen A."/>
            <person name="Lutzoni F."/>
            <person name="Magnuson J."/>
            <person name="Mondo S."/>
            <person name="Nolan M."/>
            <person name="Ohm R."/>
            <person name="Pangilinan J."/>
            <person name="Park H.-J."/>
            <person name="Ramirez L."/>
            <person name="Alfaro M."/>
            <person name="Sun H."/>
            <person name="Tritt A."/>
            <person name="Yoshinaga Y."/>
            <person name="Zwiers L.-H."/>
            <person name="Turgeon B."/>
            <person name="Goodwin S."/>
            <person name="Spatafora J."/>
            <person name="Crous P."/>
            <person name="Grigoriev I."/>
        </authorList>
    </citation>
    <scope>NUCLEOTIDE SEQUENCE</scope>
    <source>
        <strain evidence="3">CBS 269.34</strain>
    </source>
</reference>
<dbReference type="Pfam" id="PF06985">
    <property type="entry name" value="HET"/>
    <property type="match status" value="1"/>
</dbReference>
<keyword evidence="4" id="KW-1185">Reference proteome</keyword>
<accession>A0A6A6R076</accession>
<organism evidence="3 4">
    <name type="scientific">Lophium mytilinum</name>
    <dbReference type="NCBI Taxonomy" id="390894"/>
    <lineage>
        <taxon>Eukaryota</taxon>
        <taxon>Fungi</taxon>
        <taxon>Dikarya</taxon>
        <taxon>Ascomycota</taxon>
        <taxon>Pezizomycotina</taxon>
        <taxon>Dothideomycetes</taxon>
        <taxon>Pleosporomycetidae</taxon>
        <taxon>Mytilinidiales</taxon>
        <taxon>Mytilinidiaceae</taxon>
        <taxon>Lophium</taxon>
    </lineage>
</organism>
<dbReference type="Proteomes" id="UP000799750">
    <property type="component" value="Unassembled WGS sequence"/>
</dbReference>
<dbReference type="OrthoDB" id="5416609at2759"/>
<feature type="non-terminal residue" evidence="3">
    <location>
        <position position="419"/>
    </location>
</feature>
<dbReference type="PANTHER" id="PTHR24148:SF64">
    <property type="entry name" value="HETEROKARYON INCOMPATIBILITY DOMAIN-CONTAINING PROTEIN"/>
    <property type="match status" value="1"/>
</dbReference>
<gene>
    <name evidence="3" type="ORF">BU16DRAFT_504270</name>
</gene>
<protein>
    <submittedName>
        <fullName evidence="3">HET-domain-containing protein</fullName>
    </submittedName>
</protein>
<dbReference type="EMBL" id="MU004185">
    <property type="protein sequence ID" value="KAF2498158.1"/>
    <property type="molecule type" value="Genomic_DNA"/>
</dbReference>
<dbReference type="AlphaFoldDB" id="A0A6A6R076"/>
<proteinExistence type="predicted"/>
<evidence type="ECO:0000259" key="2">
    <source>
        <dbReference type="Pfam" id="PF06985"/>
    </source>
</evidence>